<organism evidence="1 2">
    <name type="scientific">Phytophthora cactorum</name>
    <dbReference type="NCBI Taxonomy" id="29920"/>
    <lineage>
        <taxon>Eukaryota</taxon>
        <taxon>Sar</taxon>
        <taxon>Stramenopiles</taxon>
        <taxon>Oomycota</taxon>
        <taxon>Peronosporomycetes</taxon>
        <taxon>Peronosporales</taxon>
        <taxon>Peronosporaceae</taxon>
        <taxon>Phytophthora</taxon>
    </lineage>
</organism>
<reference evidence="1" key="1">
    <citation type="submission" date="2021-01" db="EMBL/GenBank/DDBJ databases">
        <title>Phytophthora aleatoria, a newly-described species from Pinus radiata is distinct from Phytophthora cactorum isolates based on comparative genomics.</title>
        <authorList>
            <person name="Mcdougal R."/>
            <person name="Panda P."/>
            <person name="Williams N."/>
            <person name="Studholme D.J."/>
        </authorList>
    </citation>
    <scope>NUCLEOTIDE SEQUENCE</scope>
    <source>
        <strain evidence="1">NZFS 3830</strain>
    </source>
</reference>
<gene>
    <name evidence="1" type="ORF">JG687_00016904</name>
</gene>
<protein>
    <submittedName>
        <fullName evidence="1">Uncharacterized protein</fullName>
    </submittedName>
</protein>
<comment type="caution">
    <text evidence="1">The sequence shown here is derived from an EMBL/GenBank/DDBJ whole genome shotgun (WGS) entry which is preliminary data.</text>
</comment>
<dbReference type="AlphaFoldDB" id="A0A8T1TQS0"/>
<evidence type="ECO:0000313" key="2">
    <source>
        <dbReference type="Proteomes" id="UP000688947"/>
    </source>
</evidence>
<name>A0A8T1TQS0_9STRA</name>
<proteinExistence type="predicted"/>
<evidence type="ECO:0000313" key="1">
    <source>
        <dbReference type="EMBL" id="KAG6946123.1"/>
    </source>
</evidence>
<dbReference type="Proteomes" id="UP000688947">
    <property type="component" value="Unassembled WGS sequence"/>
</dbReference>
<dbReference type="EMBL" id="JAENGZ010001815">
    <property type="protein sequence ID" value="KAG6946123.1"/>
    <property type="molecule type" value="Genomic_DNA"/>
</dbReference>
<accession>A0A8T1TQS0</accession>
<sequence>MNNVAVKPALDAVSRWGMLGHLFGLRPMYRIPTTARLWLATTQRSSREITYSRIASLLFCRPAQCEPCSLSRRC</sequence>